<dbReference type="AlphaFoldDB" id="A0A2P2PAB4"/>
<accession>A0A2P2PAB4</accession>
<evidence type="ECO:0000313" key="1">
    <source>
        <dbReference type="EMBL" id="MBX51688.1"/>
    </source>
</evidence>
<dbReference type="EMBL" id="GGEC01071204">
    <property type="protein sequence ID" value="MBX51688.1"/>
    <property type="molecule type" value="Transcribed_RNA"/>
</dbReference>
<sequence length="17" mass="2101">MLRLFKSQKQSFCEKKV</sequence>
<reference evidence="1" key="1">
    <citation type="submission" date="2018-02" db="EMBL/GenBank/DDBJ databases">
        <title>Rhizophora mucronata_Transcriptome.</title>
        <authorList>
            <person name="Meera S.P."/>
            <person name="Sreeshan A."/>
            <person name="Augustine A."/>
        </authorList>
    </citation>
    <scope>NUCLEOTIDE SEQUENCE</scope>
    <source>
        <tissue evidence="1">Leaf</tissue>
    </source>
</reference>
<organism evidence="1">
    <name type="scientific">Rhizophora mucronata</name>
    <name type="common">Asiatic mangrove</name>
    <dbReference type="NCBI Taxonomy" id="61149"/>
    <lineage>
        <taxon>Eukaryota</taxon>
        <taxon>Viridiplantae</taxon>
        <taxon>Streptophyta</taxon>
        <taxon>Embryophyta</taxon>
        <taxon>Tracheophyta</taxon>
        <taxon>Spermatophyta</taxon>
        <taxon>Magnoliopsida</taxon>
        <taxon>eudicotyledons</taxon>
        <taxon>Gunneridae</taxon>
        <taxon>Pentapetalae</taxon>
        <taxon>rosids</taxon>
        <taxon>fabids</taxon>
        <taxon>Malpighiales</taxon>
        <taxon>Rhizophoraceae</taxon>
        <taxon>Rhizophora</taxon>
    </lineage>
</organism>
<protein>
    <submittedName>
        <fullName evidence="1">Uncharacterized protein</fullName>
    </submittedName>
</protein>
<name>A0A2P2PAB4_RHIMU</name>
<proteinExistence type="predicted"/>